<organism evidence="2 4">
    <name type="scientific">Streptomyces griseoviridis</name>
    <dbReference type="NCBI Taxonomy" id="45398"/>
    <lineage>
        <taxon>Bacteria</taxon>
        <taxon>Bacillati</taxon>
        <taxon>Actinomycetota</taxon>
        <taxon>Actinomycetes</taxon>
        <taxon>Kitasatosporales</taxon>
        <taxon>Streptomycetaceae</taxon>
        <taxon>Streptomyces</taxon>
    </lineage>
</organism>
<proteinExistence type="predicted"/>
<feature type="region of interest" description="Disordered" evidence="1">
    <location>
        <begin position="1"/>
        <end position="104"/>
    </location>
</feature>
<evidence type="ECO:0000256" key="1">
    <source>
        <dbReference type="SAM" id="MobiDB-lite"/>
    </source>
</evidence>
<keyword evidence="5" id="KW-1185">Reference proteome</keyword>
<dbReference type="Proteomes" id="UP000501753">
    <property type="component" value="Chromosome"/>
</dbReference>
<dbReference type="AlphaFoldDB" id="A0A3S9Z855"/>
<dbReference type="Proteomes" id="UP000271291">
    <property type="component" value="Chromosome"/>
</dbReference>
<accession>A0A3S9Z855</accession>
<gene>
    <name evidence="3" type="ORF">DDJ31_32870</name>
    <name evidence="2" type="ORF">ELQ87_06485</name>
</gene>
<reference evidence="2 4" key="2">
    <citation type="submission" date="2018-12" db="EMBL/GenBank/DDBJ databases">
        <title>Streptomyces griseoviridis F1-27 complete genome.</title>
        <authorList>
            <person name="Mariita R.M."/>
            <person name="Sello J.K."/>
        </authorList>
    </citation>
    <scope>NUCLEOTIDE SEQUENCE [LARGE SCALE GENOMIC DNA]</scope>
    <source>
        <strain evidence="2 4">F1-27</strain>
    </source>
</reference>
<evidence type="ECO:0000313" key="2">
    <source>
        <dbReference type="EMBL" id="AZS83984.1"/>
    </source>
</evidence>
<dbReference type="EMBL" id="CP034687">
    <property type="protein sequence ID" value="AZS83984.1"/>
    <property type="molecule type" value="Genomic_DNA"/>
</dbReference>
<name>A0A3S9Z855_STRGD</name>
<dbReference type="KEGG" id="sgd:ELQ87_06485"/>
<evidence type="ECO:0000313" key="5">
    <source>
        <dbReference type="Proteomes" id="UP000501753"/>
    </source>
</evidence>
<protein>
    <submittedName>
        <fullName evidence="2">Uncharacterized protein</fullName>
    </submittedName>
</protein>
<evidence type="ECO:0000313" key="3">
    <source>
        <dbReference type="EMBL" id="QCN89163.1"/>
    </source>
</evidence>
<sequence length="104" mass="11170">MSLAPSRATGCLLPACHRSRHPAQTARGTAGPPATSRAPPNGRARCSRSRDHAVTRSRGHAVTRSRGHAVTRSRGHAERVATPRRHAERPHPFPSQARPLPSSP</sequence>
<feature type="compositionally biased region" description="Basic residues" evidence="1">
    <location>
        <begin position="55"/>
        <end position="74"/>
    </location>
</feature>
<evidence type="ECO:0000313" key="4">
    <source>
        <dbReference type="Proteomes" id="UP000271291"/>
    </source>
</evidence>
<dbReference type="EMBL" id="CP029078">
    <property type="protein sequence ID" value="QCN89163.1"/>
    <property type="molecule type" value="Genomic_DNA"/>
</dbReference>
<reference evidence="3 5" key="1">
    <citation type="submission" date="2018-04" db="EMBL/GenBank/DDBJ databases">
        <title>Complete genome sequences of Streptomyces griseoviridis K61 and characterization of antagonistic properties of biological control agents.</title>
        <authorList>
            <person name="Mariita R.M."/>
            <person name="Sello J.K."/>
        </authorList>
    </citation>
    <scope>NUCLEOTIDE SEQUENCE [LARGE SCALE GENOMIC DNA]</scope>
    <source>
        <strain evidence="3 5">K61</strain>
    </source>
</reference>